<evidence type="ECO:0000313" key="2">
    <source>
        <dbReference type="Proteomes" id="UP001050975"/>
    </source>
</evidence>
<sequence length="307" mass="33944">MSPAPKDRAYGKYLIEQPSATNIKVQLCQGDGNDGLTLTPNMIGICTDANFNNAVNVNYGSNENFPIRWVTFQSQEIAMVVAVRPDNNAALCSAGFLCPTVKPNWWPHSSLYPEAPHRNDIGKFRVLPRNPLSPNHHEILFNPASFPASINSGGTRDLLKRIVLCSSTQGGIVGMTSSDFGIIIYRGLNSLSQWTIDIMSARDQLCIVDCAKKRFFSPLLPQLPFAPPSPLLPHPLCSPSSPLLPQLRFARGRSIPGSKLVGIHYNDLANPTSERIYHKIGYRPVSDCSNYSLYQALSKGGFYRHFR</sequence>
<dbReference type="EMBL" id="BLAY01000119">
    <property type="protein sequence ID" value="GET41362.1"/>
    <property type="molecule type" value="Genomic_DNA"/>
</dbReference>
<dbReference type="Proteomes" id="UP001050975">
    <property type="component" value="Unassembled WGS sequence"/>
</dbReference>
<comment type="caution">
    <text evidence="1">The sequence shown here is derived from an EMBL/GenBank/DDBJ whole genome shotgun (WGS) entry which is preliminary data.</text>
</comment>
<organism evidence="1 2">
    <name type="scientific">Microseira wollei NIES-4236</name>
    <dbReference type="NCBI Taxonomy" id="2530354"/>
    <lineage>
        <taxon>Bacteria</taxon>
        <taxon>Bacillati</taxon>
        <taxon>Cyanobacteriota</taxon>
        <taxon>Cyanophyceae</taxon>
        <taxon>Oscillatoriophycideae</taxon>
        <taxon>Aerosakkonematales</taxon>
        <taxon>Aerosakkonemataceae</taxon>
        <taxon>Microseira</taxon>
    </lineage>
</organism>
<evidence type="ECO:0000313" key="1">
    <source>
        <dbReference type="EMBL" id="GET41362.1"/>
    </source>
</evidence>
<name>A0AAV3XLM4_9CYAN</name>
<gene>
    <name evidence="1" type="ORF">MiSe_61740</name>
</gene>
<reference evidence="1" key="1">
    <citation type="submission" date="2019-10" db="EMBL/GenBank/DDBJ databases">
        <title>Draft genome sequece of Microseira wollei NIES-4236.</title>
        <authorList>
            <person name="Yamaguchi H."/>
            <person name="Suzuki S."/>
            <person name="Kawachi M."/>
        </authorList>
    </citation>
    <scope>NUCLEOTIDE SEQUENCE</scope>
    <source>
        <strain evidence="1">NIES-4236</strain>
    </source>
</reference>
<evidence type="ECO:0008006" key="3">
    <source>
        <dbReference type="Google" id="ProtNLM"/>
    </source>
</evidence>
<protein>
    <recommendedName>
        <fullName evidence="3">N-acetyltransferase domain-containing protein</fullName>
    </recommendedName>
</protein>
<keyword evidence="2" id="KW-1185">Reference proteome</keyword>
<accession>A0AAV3XLM4</accession>
<dbReference type="AlphaFoldDB" id="A0AAV3XLM4"/>
<proteinExistence type="predicted"/>